<keyword evidence="12" id="KW-1185">Reference proteome</keyword>
<evidence type="ECO:0000313" key="11">
    <source>
        <dbReference type="EMBL" id="RMB12251.1"/>
    </source>
</evidence>
<comment type="similarity">
    <text evidence="8 9">Belongs to the TRAP transporter small permease family.</text>
</comment>
<evidence type="ECO:0000256" key="1">
    <source>
        <dbReference type="ARBA" id="ARBA00004429"/>
    </source>
</evidence>
<evidence type="ECO:0000256" key="7">
    <source>
        <dbReference type="ARBA" id="ARBA00023136"/>
    </source>
</evidence>
<keyword evidence="3" id="KW-1003">Cell membrane</keyword>
<feature type="transmembrane region" description="Helical" evidence="9">
    <location>
        <begin position="18"/>
        <end position="36"/>
    </location>
</feature>
<dbReference type="GO" id="GO:0015740">
    <property type="term" value="P:C4-dicarboxylate transport"/>
    <property type="evidence" value="ECO:0007669"/>
    <property type="project" value="TreeGrafter"/>
</dbReference>
<dbReference type="EMBL" id="REFR01000009">
    <property type="protein sequence ID" value="RMB12251.1"/>
    <property type="molecule type" value="Genomic_DNA"/>
</dbReference>
<dbReference type="RefSeq" id="WP_121937439.1">
    <property type="nucleotide sequence ID" value="NZ_REFR01000009.1"/>
</dbReference>
<accession>A0A3M0CRQ6</accession>
<dbReference type="InterPro" id="IPR055348">
    <property type="entry name" value="DctQ"/>
</dbReference>
<evidence type="ECO:0000259" key="10">
    <source>
        <dbReference type="Pfam" id="PF04290"/>
    </source>
</evidence>
<comment type="subcellular location">
    <subcellularLocation>
        <location evidence="1 9">Cell inner membrane</location>
        <topology evidence="1 9">Multi-pass membrane protein</topology>
    </subcellularLocation>
</comment>
<dbReference type="PANTHER" id="PTHR35011:SF2">
    <property type="entry name" value="2,3-DIKETO-L-GULONATE TRAP TRANSPORTER SMALL PERMEASE PROTEIN YIAM"/>
    <property type="match status" value="1"/>
</dbReference>
<dbReference type="GO" id="GO:0005886">
    <property type="term" value="C:plasma membrane"/>
    <property type="evidence" value="ECO:0007669"/>
    <property type="project" value="UniProtKB-SubCell"/>
</dbReference>
<keyword evidence="2 9" id="KW-0813">Transport</keyword>
<keyword evidence="6 9" id="KW-1133">Transmembrane helix</keyword>
<keyword evidence="5 9" id="KW-0812">Transmembrane</keyword>
<evidence type="ECO:0000256" key="5">
    <source>
        <dbReference type="ARBA" id="ARBA00022692"/>
    </source>
</evidence>
<reference evidence="11 12" key="1">
    <citation type="submission" date="2018-10" db="EMBL/GenBank/DDBJ databases">
        <title>Genomic Encyclopedia of Archaeal and Bacterial Type Strains, Phase II (KMG-II): from individual species to whole genera.</title>
        <authorList>
            <person name="Goeker M."/>
        </authorList>
    </citation>
    <scope>NUCLEOTIDE SEQUENCE [LARGE SCALE GENOMIC DNA]</scope>
    <source>
        <strain evidence="11 12">DSM 25217</strain>
    </source>
</reference>
<gene>
    <name evidence="11" type="ORF">BXY39_0744</name>
</gene>
<evidence type="ECO:0000256" key="8">
    <source>
        <dbReference type="ARBA" id="ARBA00038436"/>
    </source>
</evidence>
<dbReference type="Pfam" id="PF04290">
    <property type="entry name" value="DctQ"/>
    <property type="match status" value="1"/>
</dbReference>
<protein>
    <recommendedName>
        <fullName evidence="9">TRAP transporter small permease protein</fullName>
    </recommendedName>
</protein>
<comment type="subunit">
    <text evidence="9">The complex comprises the extracytoplasmic solute receptor protein and the two transmembrane proteins.</text>
</comment>
<dbReference type="Proteomes" id="UP000271227">
    <property type="component" value="Unassembled WGS sequence"/>
</dbReference>
<evidence type="ECO:0000256" key="3">
    <source>
        <dbReference type="ARBA" id="ARBA00022475"/>
    </source>
</evidence>
<evidence type="ECO:0000256" key="2">
    <source>
        <dbReference type="ARBA" id="ARBA00022448"/>
    </source>
</evidence>
<comment type="function">
    <text evidence="9">Part of the tripartite ATP-independent periplasmic (TRAP) transport system.</text>
</comment>
<feature type="domain" description="Tripartite ATP-independent periplasmic transporters DctQ component" evidence="10">
    <location>
        <begin position="27"/>
        <end position="149"/>
    </location>
</feature>
<dbReference type="InParanoid" id="A0A3M0CRQ6"/>
<dbReference type="PANTHER" id="PTHR35011">
    <property type="entry name" value="2,3-DIKETO-L-GULONATE TRAP TRANSPORTER SMALL PERMEASE PROTEIN YIAM"/>
    <property type="match status" value="1"/>
</dbReference>
<organism evidence="11 12">
    <name type="scientific">Eilatimonas milleporae</name>
    <dbReference type="NCBI Taxonomy" id="911205"/>
    <lineage>
        <taxon>Bacteria</taxon>
        <taxon>Pseudomonadati</taxon>
        <taxon>Pseudomonadota</taxon>
        <taxon>Alphaproteobacteria</taxon>
        <taxon>Kordiimonadales</taxon>
        <taxon>Kordiimonadaceae</taxon>
        <taxon>Eilatimonas</taxon>
    </lineage>
</organism>
<keyword evidence="7 9" id="KW-0472">Membrane</keyword>
<evidence type="ECO:0000256" key="4">
    <source>
        <dbReference type="ARBA" id="ARBA00022519"/>
    </source>
</evidence>
<dbReference type="InterPro" id="IPR007387">
    <property type="entry name" value="TRAP_DctQ"/>
</dbReference>
<dbReference type="GO" id="GO:0022857">
    <property type="term" value="F:transmembrane transporter activity"/>
    <property type="evidence" value="ECO:0007669"/>
    <property type="project" value="UniProtKB-UniRule"/>
</dbReference>
<keyword evidence="4 9" id="KW-0997">Cell inner membrane</keyword>
<evidence type="ECO:0000256" key="9">
    <source>
        <dbReference type="RuleBase" id="RU369079"/>
    </source>
</evidence>
<dbReference type="AlphaFoldDB" id="A0A3M0CRQ6"/>
<comment type="caution">
    <text evidence="11">The sequence shown here is derived from an EMBL/GenBank/DDBJ whole genome shotgun (WGS) entry which is preliminary data.</text>
</comment>
<comment type="caution">
    <text evidence="9">Lacks conserved residue(s) required for the propagation of feature annotation.</text>
</comment>
<evidence type="ECO:0000313" key="12">
    <source>
        <dbReference type="Proteomes" id="UP000271227"/>
    </source>
</evidence>
<dbReference type="OrthoDB" id="7875814at2"/>
<feature type="transmembrane region" description="Helical" evidence="9">
    <location>
        <begin position="48"/>
        <end position="67"/>
    </location>
</feature>
<evidence type="ECO:0000256" key="6">
    <source>
        <dbReference type="ARBA" id="ARBA00022989"/>
    </source>
</evidence>
<name>A0A3M0CRQ6_9PROT</name>
<feature type="transmembrane region" description="Helical" evidence="9">
    <location>
        <begin position="97"/>
        <end position="118"/>
    </location>
</feature>
<sequence>MHDLAGTFLRLLTRTERLIAVALFAFMAIVMMADVAMREITGVGIDGAPRVAVYCFIVVAMISFGLASDTAAHLRPRFADTLFPAHWDPMLKRVQEIIMTVFCLIFAVVATGVVRETYALQEMARTLRVPVWPMQTVIPLAFYLAAIRHGLYACFLDLKPLPASQLIGEE</sequence>
<proteinExistence type="inferred from homology"/>